<dbReference type="InterPro" id="IPR029044">
    <property type="entry name" value="Nucleotide-diphossugar_trans"/>
</dbReference>
<feature type="transmembrane region" description="Helical" evidence="6">
    <location>
        <begin position="467"/>
        <end position="487"/>
    </location>
</feature>
<dbReference type="Proteomes" id="UP000467322">
    <property type="component" value="Unassembled WGS sequence"/>
</dbReference>
<evidence type="ECO:0000256" key="2">
    <source>
        <dbReference type="ARBA" id="ARBA00022475"/>
    </source>
</evidence>
<dbReference type="AlphaFoldDB" id="A0A845MBB5"/>
<dbReference type="GO" id="GO:0005886">
    <property type="term" value="C:plasma membrane"/>
    <property type="evidence" value="ECO:0007669"/>
    <property type="project" value="UniProtKB-SubCell"/>
</dbReference>
<dbReference type="RefSeq" id="WP_161352617.1">
    <property type="nucleotide sequence ID" value="NZ_WTUX01000019.1"/>
</dbReference>
<proteinExistence type="predicted"/>
<dbReference type="PANTHER" id="PTHR22913">
    <property type="entry name" value="HYALURONAN SYNTHASE"/>
    <property type="match status" value="1"/>
</dbReference>
<keyword evidence="3" id="KW-0328">Glycosyltransferase</keyword>
<evidence type="ECO:0000256" key="6">
    <source>
        <dbReference type="SAM" id="Phobius"/>
    </source>
</evidence>
<comment type="subcellular location">
    <subcellularLocation>
        <location evidence="1">Cell membrane</location>
    </subcellularLocation>
</comment>
<dbReference type="GO" id="GO:0030213">
    <property type="term" value="P:hyaluronan biosynthetic process"/>
    <property type="evidence" value="ECO:0007669"/>
    <property type="project" value="TreeGrafter"/>
</dbReference>
<dbReference type="SUPFAM" id="SSF53448">
    <property type="entry name" value="Nucleotide-diphospho-sugar transferases"/>
    <property type="match status" value="1"/>
</dbReference>
<keyword evidence="5 6" id="KW-0472">Membrane</keyword>
<name>A0A845MBB5_9RHOB</name>
<reference evidence="7 8" key="1">
    <citation type="submission" date="2019-12" db="EMBL/GenBank/DDBJ databases">
        <title>Maritimibacter sp. nov. sp. isolated from sea sand.</title>
        <authorList>
            <person name="Kim J."/>
            <person name="Jeong S.E."/>
            <person name="Jung H.S."/>
            <person name="Jeon C.O."/>
        </authorList>
    </citation>
    <scope>NUCLEOTIDE SEQUENCE [LARGE SCALE GENOMIC DNA]</scope>
    <source>
        <strain evidence="7 8">DP07</strain>
    </source>
</reference>
<keyword evidence="6" id="KW-0812">Transmembrane</keyword>
<evidence type="ECO:0000256" key="5">
    <source>
        <dbReference type="ARBA" id="ARBA00023136"/>
    </source>
</evidence>
<dbReference type="GO" id="GO:0050501">
    <property type="term" value="F:hyaluronan synthase activity"/>
    <property type="evidence" value="ECO:0007669"/>
    <property type="project" value="TreeGrafter"/>
</dbReference>
<dbReference type="EMBL" id="WTUX01000019">
    <property type="protein sequence ID" value="MZR14501.1"/>
    <property type="molecule type" value="Genomic_DNA"/>
</dbReference>
<evidence type="ECO:0000313" key="7">
    <source>
        <dbReference type="EMBL" id="MZR14501.1"/>
    </source>
</evidence>
<gene>
    <name evidence="7" type="ORF">GQE99_15890</name>
</gene>
<protein>
    <submittedName>
        <fullName evidence="7">Glycosyltransferase</fullName>
    </submittedName>
</protein>
<keyword evidence="2" id="KW-1003">Cell membrane</keyword>
<accession>A0A845MBB5</accession>
<evidence type="ECO:0000313" key="8">
    <source>
        <dbReference type="Proteomes" id="UP000467322"/>
    </source>
</evidence>
<dbReference type="PANTHER" id="PTHR22913:SF12">
    <property type="entry name" value="MANNURONAN SYNTHASE"/>
    <property type="match status" value="1"/>
</dbReference>
<organism evidence="7 8">
    <name type="scientific">Maritimibacter harenae</name>
    <dbReference type="NCBI Taxonomy" id="2606218"/>
    <lineage>
        <taxon>Bacteria</taxon>
        <taxon>Pseudomonadati</taxon>
        <taxon>Pseudomonadota</taxon>
        <taxon>Alphaproteobacteria</taxon>
        <taxon>Rhodobacterales</taxon>
        <taxon>Roseobacteraceae</taxon>
        <taxon>Maritimibacter</taxon>
    </lineage>
</organism>
<keyword evidence="4 7" id="KW-0808">Transferase</keyword>
<evidence type="ECO:0000256" key="3">
    <source>
        <dbReference type="ARBA" id="ARBA00022676"/>
    </source>
</evidence>
<keyword evidence="8" id="KW-1185">Reference proteome</keyword>
<comment type="caution">
    <text evidence="7">The sequence shown here is derived from an EMBL/GenBank/DDBJ whole genome shotgun (WGS) entry which is preliminary data.</text>
</comment>
<feature type="transmembrane region" description="Helical" evidence="6">
    <location>
        <begin position="361"/>
        <end position="381"/>
    </location>
</feature>
<dbReference type="GO" id="GO:0085029">
    <property type="term" value="P:extracellular matrix assembly"/>
    <property type="evidence" value="ECO:0007669"/>
    <property type="project" value="TreeGrafter"/>
</dbReference>
<keyword evidence="6" id="KW-1133">Transmembrane helix</keyword>
<sequence length="488" mass="54404">MLGHLLYIAACAAIALSVYDGNFTGAEGAILTLGVIGTWRYGWGLVNFTRALFYIHARYPRQKRAAQAAYDRRAVPAHGYFMVTSYKIEPAVTRRVYQSIFDAAAASEGGATIVASVVDGADLRLIRDLYAANEPRMPGVKLVIDQIPGSGKRDAIARSLRLLQREAPTPRDVLVFVDGDSCVPVDIVARSAPFFTDPKVGALTTDERVEIPDDPTFREWFHLRFQQRQMMMSSMALGGRVLTLTGRMSVFRADLATDPSFVRQVQADQIDHWRLGNIRFLTGDDKSTWFWLLSRGYRMTYLPDVHSLSMESQPKPGFFESAIALMKRWFGNMLRTNGRALALGPSRIGAFTWWSILDQRVSIFTTLLGPIAVLITAIFATPLVLPAYLAWVMFTRYVYCAALSLFRPGFFPISYPFLLYFGQIAGASVKSYALFRLDRQKWTRQGGSAGRTRLPVGARLRNASSTAMQVLAFGWLALAATFLTGLLR</sequence>
<dbReference type="Gene3D" id="3.90.550.10">
    <property type="entry name" value="Spore Coat Polysaccharide Biosynthesis Protein SpsA, Chain A"/>
    <property type="match status" value="1"/>
</dbReference>
<evidence type="ECO:0000256" key="1">
    <source>
        <dbReference type="ARBA" id="ARBA00004236"/>
    </source>
</evidence>
<evidence type="ECO:0000256" key="4">
    <source>
        <dbReference type="ARBA" id="ARBA00022679"/>
    </source>
</evidence>
<dbReference type="Pfam" id="PF13641">
    <property type="entry name" value="Glyco_tranf_2_3"/>
    <property type="match status" value="1"/>
</dbReference>